<accession>A0A5C3QE38</accession>
<feature type="region of interest" description="Disordered" evidence="1">
    <location>
        <begin position="1"/>
        <end position="419"/>
    </location>
</feature>
<feature type="compositionally biased region" description="Acidic residues" evidence="1">
    <location>
        <begin position="235"/>
        <end position="245"/>
    </location>
</feature>
<feature type="compositionally biased region" description="Polar residues" evidence="1">
    <location>
        <begin position="42"/>
        <end position="69"/>
    </location>
</feature>
<feature type="compositionally biased region" description="Pro residues" evidence="1">
    <location>
        <begin position="147"/>
        <end position="159"/>
    </location>
</feature>
<feature type="compositionally biased region" description="Low complexity" evidence="1">
    <location>
        <begin position="160"/>
        <end position="173"/>
    </location>
</feature>
<feature type="non-terminal residue" evidence="2">
    <location>
        <position position="419"/>
    </location>
</feature>
<dbReference type="Proteomes" id="UP000305067">
    <property type="component" value="Unassembled WGS sequence"/>
</dbReference>
<dbReference type="AlphaFoldDB" id="A0A5C3QE38"/>
<evidence type="ECO:0000313" key="2">
    <source>
        <dbReference type="EMBL" id="TFK99437.1"/>
    </source>
</evidence>
<sequence>MPGQNETPNTSIISSDGPHFDATGRPMPRPRKKNRNPIASDPIQSSSVIAESPFTRTDVSDSIQSSNSIADRAKTRQRSTQKPKVAASYGEIIEIPSSGEDDDYMDGPPKKKKAERPKPKAKPKPKKKNMALSPEADELAFDSSLPMPSPPPPRRPPPQMSSLPPSSMFSTSMDMDIFPIEALSGEEDELLQLPAGSSLNPPAGGCTEQEEPMLIDDVASPPPKRAAKRRKQADAEQDYDQESDDWAPKPTKKKNAEPRKRAAKPKAGAEGNSEAPKKRAKPKAKGKAAAQEAEVKSAEFVEDDPGDDLAPLGSASAQNSASPPKPSAFAGQTQVVPDSEDEDFLVAPPVPSASKRKAVPELLEESPKRKKANPKKPAQKGKGKVRAVVYSDDEEQEPAKPPFNASQDPDSSSVQVHSK</sequence>
<reference evidence="2 3" key="1">
    <citation type="journal article" date="2019" name="Nat. Ecol. Evol.">
        <title>Megaphylogeny resolves global patterns of mushroom evolution.</title>
        <authorList>
            <person name="Varga T."/>
            <person name="Krizsan K."/>
            <person name="Foldi C."/>
            <person name="Dima B."/>
            <person name="Sanchez-Garcia M."/>
            <person name="Sanchez-Ramirez S."/>
            <person name="Szollosi G.J."/>
            <person name="Szarkandi J.G."/>
            <person name="Papp V."/>
            <person name="Albert L."/>
            <person name="Andreopoulos W."/>
            <person name="Angelini C."/>
            <person name="Antonin V."/>
            <person name="Barry K.W."/>
            <person name="Bougher N.L."/>
            <person name="Buchanan P."/>
            <person name="Buyck B."/>
            <person name="Bense V."/>
            <person name="Catcheside P."/>
            <person name="Chovatia M."/>
            <person name="Cooper J."/>
            <person name="Damon W."/>
            <person name="Desjardin D."/>
            <person name="Finy P."/>
            <person name="Geml J."/>
            <person name="Haridas S."/>
            <person name="Hughes K."/>
            <person name="Justo A."/>
            <person name="Karasinski D."/>
            <person name="Kautmanova I."/>
            <person name="Kiss B."/>
            <person name="Kocsube S."/>
            <person name="Kotiranta H."/>
            <person name="LaButti K.M."/>
            <person name="Lechner B.E."/>
            <person name="Liimatainen K."/>
            <person name="Lipzen A."/>
            <person name="Lukacs Z."/>
            <person name="Mihaltcheva S."/>
            <person name="Morgado L.N."/>
            <person name="Niskanen T."/>
            <person name="Noordeloos M.E."/>
            <person name="Ohm R.A."/>
            <person name="Ortiz-Santana B."/>
            <person name="Ovrebo C."/>
            <person name="Racz N."/>
            <person name="Riley R."/>
            <person name="Savchenko A."/>
            <person name="Shiryaev A."/>
            <person name="Soop K."/>
            <person name="Spirin V."/>
            <person name="Szebenyi C."/>
            <person name="Tomsovsky M."/>
            <person name="Tulloss R.E."/>
            <person name="Uehling J."/>
            <person name="Grigoriev I.V."/>
            <person name="Vagvolgyi C."/>
            <person name="Papp T."/>
            <person name="Martin F.M."/>
            <person name="Miettinen O."/>
            <person name="Hibbett D.S."/>
            <person name="Nagy L.G."/>
        </authorList>
    </citation>
    <scope>NUCLEOTIDE SEQUENCE [LARGE SCALE GENOMIC DNA]</scope>
    <source>
        <strain evidence="2 3">CBS 309.79</strain>
    </source>
</reference>
<feature type="compositionally biased region" description="Basic residues" evidence="1">
    <location>
        <begin position="368"/>
        <end position="385"/>
    </location>
</feature>
<keyword evidence="3" id="KW-1185">Reference proteome</keyword>
<gene>
    <name evidence="2" type="ORF">BDV98DRAFT_657257</name>
</gene>
<evidence type="ECO:0000313" key="3">
    <source>
        <dbReference type="Proteomes" id="UP000305067"/>
    </source>
</evidence>
<dbReference type="EMBL" id="ML178833">
    <property type="protein sequence ID" value="TFK99437.1"/>
    <property type="molecule type" value="Genomic_DNA"/>
</dbReference>
<feature type="compositionally biased region" description="Basic residues" evidence="1">
    <location>
        <begin position="110"/>
        <end position="129"/>
    </location>
</feature>
<feature type="compositionally biased region" description="Polar residues" evidence="1">
    <location>
        <begin position="1"/>
        <end position="14"/>
    </location>
</feature>
<feature type="compositionally biased region" description="Polar residues" evidence="1">
    <location>
        <begin position="404"/>
        <end position="419"/>
    </location>
</feature>
<proteinExistence type="predicted"/>
<organism evidence="2 3">
    <name type="scientific">Pterulicium gracile</name>
    <dbReference type="NCBI Taxonomy" id="1884261"/>
    <lineage>
        <taxon>Eukaryota</taxon>
        <taxon>Fungi</taxon>
        <taxon>Dikarya</taxon>
        <taxon>Basidiomycota</taxon>
        <taxon>Agaricomycotina</taxon>
        <taxon>Agaricomycetes</taxon>
        <taxon>Agaricomycetidae</taxon>
        <taxon>Agaricales</taxon>
        <taxon>Pleurotineae</taxon>
        <taxon>Pterulaceae</taxon>
        <taxon>Pterulicium</taxon>
    </lineage>
</organism>
<protein>
    <submittedName>
        <fullName evidence="2">Uncharacterized protein</fullName>
    </submittedName>
</protein>
<evidence type="ECO:0000256" key="1">
    <source>
        <dbReference type="SAM" id="MobiDB-lite"/>
    </source>
</evidence>
<name>A0A5C3QE38_9AGAR</name>